<dbReference type="SUPFAM" id="SSF111369">
    <property type="entry name" value="HlyD-like secretion proteins"/>
    <property type="match status" value="1"/>
</dbReference>
<dbReference type="Pfam" id="PF26002">
    <property type="entry name" value="Beta-barrel_AprE"/>
    <property type="match status" value="1"/>
</dbReference>
<dbReference type="EMBL" id="JBHUFC010000006">
    <property type="protein sequence ID" value="MFD1789045.1"/>
    <property type="molecule type" value="Genomic_DNA"/>
</dbReference>
<feature type="domain" description="CzcB-like barrel-sandwich hybrid" evidence="5">
    <location>
        <begin position="50"/>
        <end position="257"/>
    </location>
</feature>
<feature type="domain" description="AprE-like beta-barrel" evidence="6">
    <location>
        <begin position="267"/>
        <end position="364"/>
    </location>
</feature>
<evidence type="ECO:0000256" key="2">
    <source>
        <dbReference type="ARBA" id="ARBA00022692"/>
    </source>
</evidence>
<gene>
    <name evidence="7" type="ORF">ACFSC3_15890</name>
</gene>
<comment type="subcellular location">
    <subcellularLocation>
        <location evidence="1">Membrane</location>
        <topology evidence="1">Single-pass membrane protein</topology>
    </subcellularLocation>
</comment>
<accession>A0ABW4NFX1</accession>
<dbReference type="PANTHER" id="PTHR30386:SF26">
    <property type="entry name" value="TRANSPORT PROTEIN COMB"/>
    <property type="match status" value="1"/>
</dbReference>
<keyword evidence="4" id="KW-0472">Membrane</keyword>
<proteinExistence type="predicted"/>
<evidence type="ECO:0000313" key="8">
    <source>
        <dbReference type="Proteomes" id="UP001597283"/>
    </source>
</evidence>
<evidence type="ECO:0000256" key="4">
    <source>
        <dbReference type="ARBA" id="ARBA00023136"/>
    </source>
</evidence>
<evidence type="ECO:0000259" key="6">
    <source>
        <dbReference type="Pfam" id="PF26002"/>
    </source>
</evidence>
<dbReference type="RefSeq" id="WP_380941413.1">
    <property type="nucleotide sequence ID" value="NZ_JBHUFC010000006.1"/>
</dbReference>
<dbReference type="Gene3D" id="2.40.30.170">
    <property type="match status" value="1"/>
</dbReference>
<dbReference type="Proteomes" id="UP001597283">
    <property type="component" value="Unassembled WGS sequence"/>
</dbReference>
<evidence type="ECO:0000313" key="7">
    <source>
        <dbReference type="EMBL" id="MFD1789045.1"/>
    </source>
</evidence>
<dbReference type="PRINTS" id="PR01490">
    <property type="entry name" value="RTXTOXIND"/>
</dbReference>
<comment type="caution">
    <text evidence="7">The sequence shown here is derived from an EMBL/GenBank/DDBJ whole genome shotgun (WGS) entry which is preliminary data.</text>
</comment>
<organism evidence="7 8">
    <name type="scientific">Sphingomonas floccifaciens</name>
    <dbReference type="NCBI Taxonomy" id="1844115"/>
    <lineage>
        <taxon>Bacteria</taxon>
        <taxon>Pseudomonadati</taxon>
        <taxon>Pseudomonadota</taxon>
        <taxon>Alphaproteobacteria</taxon>
        <taxon>Sphingomonadales</taxon>
        <taxon>Sphingomonadaceae</taxon>
        <taxon>Sphingomonas</taxon>
    </lineage>
</organism>
<dbReference type="Gene3D" id="1.10.287.470">
    <property type="entry name" value="Helix hairpin bin"/>
    <property type="match status" value="1"/>
</dbReference>
<dbReference type="Gene3D" id="2.40.50.100">
    <property type="match status" value="1"/>
</dbReference>
<reference evidence="8" key="1">
    <citation type="journal article" date="2019" name="Int. J. Syst. Evol. Microbiol.">
        <title>The Global Catalogue of Microorganisms (GCM) 10K type strain sequencing project: providing services to taxonomists for standard genome sequencing and annotation.</title>
        <authorList>
            <consortium name="The Broad Institute Genomics Platform"/>
            <consortium name="The Broad Institute Genome Sequencing Center for Infectious Disease"/>
            <person name="Wu L."/>
            <person name="Ma J."/>
        </authorList>
    </citation>
    <scope>NUCLEOTIDE SEQUENCE [LARGE SCALE GENOMIC DNA]</scope>
    <source>
        <strain evidence="8">Q85</strain>
    </source>
</reference>
<dbReference type="InterPro" id="IPR058982">
    <property type="entry name" value="Beta-barrel_AprE"/>
</dbReference>
<evidence type="ECO:0000259" key="5">
    <source>
        <dbReference type="Pfam" id="PF25973"/>
    </source>
</evidence>
<dbReference type="InterPro" id="IPR050739">
    <property type="entry name" value="MFP"/>
</dbReference>
<protein>
    <submittedName>
        <fullName evidence="7">HlyD family efflux transporter periplasmic adaptor subunit</fullName>
    </submittedName>
</protein>
<sequence length="387" mass="42174">MTLSKPRPAAVIVLLTTLFVAGFIAWSLWAKLDQITRAPGVVIPSGRLQIIQSTNGGEIAKILVREGDRVTRGQVLLTLNPTQVTAGVDEVRARVAALKSQRARIEAELFNRPLRFPADTAGFPQFVANERALYGKRRAALAEQLAALNRMESLSKQELDLNYPLVKSGDVSRSEVLRMERAVSDIGGQRVNIRNKYNQDLQAEYAKVNEELVGAEQQLIQRGEVLNATELRSPVDGIVKNVRLTTVGGVLRSGDEAMQIVPTGDTLLVEAKVPPQDIAFLRTGQSAAVRFDAYDSSIYGVGEGKVTFISPDTISEPASTPGSAGQVYYRVHLSVDTRGMRVPNPGDRIALQPGMTATAEIKTGEHTVFRYLTKPLLKTVGESMGER</sequence>
<evidence type="ECO:0000256" key="1">
    <source>
        <dbReference type="ARBA" id="ARBA00004167"/>
    </source>
</evidence>
<keyword evidence="8" id="KW-1185">Reference proteome</keyword>
<dbReference type="InterPro" id="IPR058647">
    <property type="entry name" value="BSH_CzcB-like"/>
</dbReference>
<name>A0ABW4NFX1_9SPHN</name>
<keyword evidence="3" id="KW-1133">Transmembrane helix</keyword>
<keyword evidence="2" id="KW-0812">Transmembrane</keyword>
<dbReference type="Pfam" id="PF25973">
    <property type="entry name" value="BSH_CzcB"/>
    <property type="match status" value="1"/>
</dbReference>
<dbReference type="PANTHER" id="PTHR30386">
    <property type="entry name" value="MEMBRANE FUSION SUBUNIT OF EMRAB-TOLC MULTIDRUG EFFLUX PUMP"/>
    <property type="match status" value="1"/>
</dbReference>
<evidence type="ECO:0000256" key="3">
    <source>
        <dbReference type="ARBA" id="ARBA00022989"/>
    </source>
</evidence>